<dbReference type="InterPro" id="IPR005119">
    <property type="entry name" value="LysR_subst-bd"/>
</dbReference>
<dbReference type="PANTHER" id="PTHR30346:SF28">
    <property type="entry name" value="HTH-TYPE TRANSCRIPTIONAL REGULATOR CYNR"/>
    <property type="match status" value="1"/>
</dbReference>
<dbReference type="GO" id="GO:0003677">
    <property type="term" value="F:DNA binding"/>
    <property type="evidence" value="ECO:0007669"/>
    <property type="project" value="UniProtKB-KW"/>
</dbReference>
<reference evidence="7 8" key="1">
    <citation type="submission" date="2017-03" db="EMBL/GenBank/DDBJ databases">
        <authorList>
            <person name="Afonso C.L."/>
            <person name="Miller P.J."/>
            <person name="Scott M.A."/>
            <person name="Spackman E."/>
            <person name="Goraichik I."/>
            <person name="Dimitrov K.M."/>
            <person name="Suarez D.L."/>
            <person name="Swayne D.E."/>
        </authorList>
    </citation>
    <scope>NUCLEOTIDE SEQUENCE [LARGE SCALE GENOMIC DNA]</scope>
    <source>
        <strain evidence="8">8(6)</strain>
    </source>
</reference>
<dbReference type="InterPro" id="IPR000847">
    <property type="entry name" value="LysR_HTH_N"/>
</dbReference>
<dbReference type="InterPro" id="IPR036390">
    <property type="entry name" value="WH_DNA-bd_sf"/>
</dbReference>
<dbReference type="AlphaFoldDB" id="A0A2H1JVG2"/>
<dbReference type="Pfam" id="PF03466">
    <property type="entry name" value="LysR_substrate"/>
    <property type="match status" value="1"/>
</dbReference>
<dbReference type="Proteomes" id="UP000234300">
    <property type="component" value="Unassembled WGS sequence"/>
</dbReference>
<protein>
    <submittedName>
        <fullName evidence="7">DNA-binding transcriptional regulator, LysR family</fullName>
    </submittedName>
</protein>
<gene>
    <name evidence="7" type="ORF">BAURA86_02074</name>
</gene>
<name>A0A2H1JVG2_BREAU</name>
<evidence type="ECO:0000313" key="8">
    <source>
        <dbReference type="Proteomes" id="UP000234300"/>
    </source>
</evidence>
<dbReference type="Gene3D" id="3.40.190.290">
    <property type="match status" value="1"/>
</dbReference>
<organism evidence="7 8">
    <name type="scientific">Brevibacterium aurantiacum</name>
    <dbReference type="NCBI Taxonomy" id="273384"/>
    <lineage>
        <taxon>Bacteria</taxon>
        <taxon>Bacillati</taxon>
        <taxon>Actinomycetota</taxon>
        <taxon>Actinomycetes</taxon>
        <taxon>Micrococcales</taxon>
        <taxon>Brevibacteriaceae</taxon>
        <taxon>Brevibacterium</taxon>
    </lineage>
</organism>
<dbReference type="Pfam" id="PF00126">
    <property type="entry name" value="HTH_1"/>
    <property type="match status" value="1"/>
</dbReference>
<keyword evidence="2" id="KW-0805">Transcription regulation</keyword>
<dbReference type="RefSeq" id="WP_101556988.1">
    <property type="nucleotide sequence ID" value="NZ_FXZI01000006.1"/>
</dbReference>
<dbReference type="GO" id="GO:0003700">
    <property type="term" value="F:DNA-binding transcription factor activity"/>
    <property type="evidence" value="ECO:0007669"/>
    <property type="project" value="InterPro"/>
</dbReference>
<keyword evidence="3 7" id="KW-0238">DNA-binding</keyword>
<dbReference type="InterPro" id="IPR036388">
    <property type="entry name" value="WH-like_DNA-bd_sf"/>
</dbReference>
<evidence type="ECO:0000256" key="3">
    <source>
        <dbReference type="ARBA" id="ARBA00023125"/>
    </source>
</evidence>
<keyword evidence="4" id="KW-0804">Transcription</keyword>
<feature type="domain" description="HTH lysR-type" evidence="6">
    <location>
        <begin position="1"/>
        <end position="58"/>
    </location>
</feature>
<dbReference type="PROSITE" id="PS50931">
    <property type="entry name" value="HTH_LYSR"/>
    <property type="match status" value="1"/>
</dbReference>
<accession>A0A2H1JVG2</accession>
<dbReference type="CDD" id="cd05466">
    <property type="entry name" value="PBP2_LTTR_substrate"/>
    <property type="match status" value="1"/>
</dbReference>
<sequence>MDRRSLEYFLAVVDTGSSSAAADTVHVSQPTISVAVKGLEKELGGALFVRTPTGLTPTAAGRSLIGPARQVMRDFEIAHESVRDTLGLRGGEIDIGTVPALAMSWLNQHIVNFRLKHPSVTVRVHLENDDRLINDRVRDGRYNLGLTVTAPNIVGLSTRHVGSQNLVALLPPGSPGAGEPIDIGELAHRDLITMQRGHSSSRRWLETELGQRGIEPQIGVVLGTPFDIVPMVAAGIGYALWWSPMYGESDCVVRPIRPAYERPINLIKRDQAQSPASLAFLAIVERSSESESLPVNTEGPHMITHNYTGEKESTS</sequence>
<evidence type="ECO:0000256" key="4">
    <source>
        <dbReference type="ARBA" id="ARBA00023163"/>
    </source>
</evidence>
<dbReference type="FunFam" id="1.10.10.10:FF:000001">
    <property type="entry name" value="LysR family transcriptional regulator"/>
    <property type="match status" value="1"/>
</dbReference>
<evidence type="ECO:0000256" key="1">
    <source>
        <dbReference type="ARBA" id="ARBA00009437"/>
    </source>
</evidence>
<evidence type="ECO:0000259" key="6">
    <source>
        <dbReference type="PROSITE" id="PS50931"/>
    </source>
</evidence>
<dbReference type="PRINTS" id="PR00039">
    <property type="entry name" value="HTHLYSR"/>
</dbReference>
<evidence type="ECO:0000256" key="2">
    <source>
        <dbReference type="ARBA" id="ARBA00023015"/>
    </source>
</evidence>
<proteinExistence type="inferred from homology"/>
<dbReference type="SUPFAM" id="SSF46785">
    <property type="entry name" value="Winged helix' DNA-binding domain"/>
    <property type="match status" value="1"/>
</dbReference>
<dbReference type="Gene3D" id="1.10.10.10">
    <property type="entry name" value="Winged helix-like DNA-binding domain superfamily/Winged helix DNA-binding domain"/>
    <property type="match status" value="1"/>
</dbReference>
<dbReference type="SUPFAM" id="SSF53850">
    <property type="entry name" value="Periplasmic binding protein-like II"/>
    <property type="match status" value="1"/>
</dbReference>
<evidence type="ECO:0000256" key="5">
    <source>
        <dbReference type="SAM" id="MobiDB-lite"/>
    </source>
</evidence>
<dbReference type="PANTHER" id="PTHR30346">
    <property type="entry name" value="TRANSCRIPTIONAL DUAL REGULATOR HCAR-RELATED"/>
    <property type="match status" value="1"/>
</dbReference>
<evidence type="ECO:0000313" key="7">
    <source>
        <dbReference type="EMBL" id="SMX91032.1"/>
    </source>
</evidence>
<dbReference type="GO" id="GO:0032993">
    <property type="term" value="C:protein-DNA complex"/>
    <property type="evidence" value="ECO:0007669"/>
    <property type="project" value="TreeGrafter"/>
</dbReference>
<dbReference type="EMBL" id="FXZI01000006">
    <property type="protein sequence ID" value="SMX91032.1"/>
    <property type="molecule type" value="Genomic_DNA"/>
</dbReference>
<feature type="region of interest" description="Disordered" evidence="5">
    <location>
        <begin position="291"/>
        <end position="315"/>
    </location>
</feature>
<comment type="similarity">
    <text evidence="1">Belongs to the LysR transcriptional regulatory family.</text>
</comment>